<sequence length="456" mass="45114">MSSSGSGQPTQATAPAQPTQVTAPTGTDLPAEGQTLHEFALSLLTDDAARTAFAADPHGSLTAAGLGEFSVQDLQDALPFVADYAPAADLRAVTEALTSATEVTGGLNPAATAGHLETGSDWFTSASTLDAVDGLHGATAGATNDLGYAADLTAGDDSLLAAYALESEQVTSQGHVAFAEDRFAAAAGSDLGTVAAAATSSGAAVAAGAAGFQAEAGFASTVDFSDPTALLDGVALPEVEVSAAGAGALSTAGLTDQFHLPELDPTGALDSDSLDSDSLRGADLAAGTVADYVSAGGELLNGATANLGGFLTGASPLEDVEEISEHLRATLPQPVPAPEPAQHLPVDTGALPELPELSDLPHLPGGLPGLPGHLPVDLPGGLPHLPTDLPHLPELPVDLPHLPHLPVEVPDLPVANPLPDVASQVSHSVGGLTDGGLGDHGLLDVGGLTGDLDLGH</sequence>
<gene>
    <name evidence="2" type="ORF">LV75_001185</name>
</gene>
<feature type="region of interest" description="Disordered" evidence="1">
    <location>
        <begin position="1"/>
        <end position="31"/>
    </location>
</feature>
<organism evidence="2 3">
    <name type="scientific">Actinokineospora diospyrosa</name>
    <dbReference type="NCBI Taxonomy" id="103728"/>
    <lineage>
        <taxon>Bacteria</taxon>
        <taxon>Bacillati</taxon>
        <taxon>Actinomycetota</taxon>
        <taxon>Actinomycetes</taxon>
        <taxon>Pseudonocardiales</taxon>
        <taxon>Pseudonocardiaceae</taxon>
        <taxon>Actinokineospora</taxon>
    </lineage>
</organism>
<dbReference type="EMBL" id="JAMTCO010000003">
    <property type="protein sequence ID" value="MCP2268698.1"/>
    <property type="molecule type" value="Genomic_DNA"/>
</dbReference>
<proteinExistence type="predicted"/>
<dbReference type="NCBIfam" id="NF038175">
    <property type="entry name" value="IniB_NTERM"/>
    <property type="match status" value="1"/>
</dbReference>
<evidence type="ECO:0000313" key="3">
    <source>
        <dbReference type="Proteomes" id="UP001205185"/>
    </source>
</evidence>
<reference evidence="2 3" key="1">
    <citation type="submission" date="2022-06" db="EMBL/GenBank/DDBJ databases">
        <title>Genomic Encyclopedia of Archaeal and Bacterial Type Strains, Phase II (KMG-II): from individual species to whole genera.</title>
        <authorList>
            <person name="Goeker M."/>
        </authorList>
    </citation>
    <scope>NUCLEOTIDE SEQUENCE [LARGE SCALE GENOMIC DNA]</scope>
    <source>
        <strain evidence="2 3">DSM 44255</strain>
    </source>
</reference>
<comment type="caution">
    <text evidence="2">The sequence shown here is derived from an EMBL/GenBank/DDBJ whole genome shotgun (WGS) entry which is preliminary data.</text>
</comment>
<dbReference type="RefSeq" id="WP_253885608.1">
    <property type="nucleotide sequence ID" value="NZ_BAAAVB010000001.1"/>
</dbReference>
<name>A0ABT1I7Y1_9PSEU</name>
<dbReference type="InterPro" id="IPR049709">
    <property type="entry name" value="IniB-like_N"/>
</dbReference>
<evidence type="ECO:0000256" key="1">
    <source>
        <dbReference type="SAM" id="MobiDB-lite"/>
    </source>
</evidence>
<evidence type="ECO:0000313" key="2">
    <source>
        <dbReference type="EMBL" id="MCP2268698.1"/>
    </source>
</evidence>
<feature type="compositionally biased region" description="Low complexity" evidence="1">
    <location>
        <begin position="8"/>
        <end position="25"/>
    </location>
</feature>
<accession>A0ABT1I7Y1</accession>
<dbReference type="Proteomes" id="UP001205185">
    <property type="component" value="Unassembled WGS sequence"/>
</dbReference>
<protein>
    <submittedName>
        <fullName evidence="2">Uncharacterized protein</fullName>
    </submittedName>
</protein>
<keyword evidence="3" id="KW-1185">Reference proteome</keyword>